<keyword evidence="5" id="KW-1185">Reference proteome</keyword>
<dbReference type="InterPro" id="IPR011333">
    <property type="entry name" value="SKP1/BTB/POZ_sf"/>
</dbReference>
<dbReference type="InterPro" id="IPR043454">
    <property type="entry name" value="NPH3/RPT2-like"/>
</dbReference>
<gene>
    <name evidence="4" type="ORF">DPMN_165257</name>
</gene>
<dbReference type="Pfam" id="PF00651">
    <property type="entry name" value="BTB"/>
    <property type="match status" value="1"/>
</dbReference>
<evidence type="ECO:0000313" key="4">
    <source>
        <dbReference type="EMBL" id="KAH3787137.1"/>
    </source>
</evidence>
<sequence length="611" mass="67037">MNFSKFRQTGELSDITVVVDDTEFKLHKFPLYAKSDFFCALAKSPGTDCNRVELKEFPGGPEAFAVVADFCYNMKVDLTKTNVVHIRCAAEVLQMTGSGNLSEVSDKFLQDTITSAKMSRSTSAIASLLISCMTATAVAEKADIVSACCDALVDCWSKPPTKFSTPSVSKKGSNEKSDESVWVLLGLPVPWLVKLLALARVKGSKSGVTVELATKYVNLFIDKSDAEDKMYDSKKGDTSDTKPAKGARGAQQEVDLVKDARQGMKSKKKNESGKVLDAIISEMPEESFSDPSITTDWITKVLKFATAHGCKCRPVLVRIAGERLNSLSADDLCIISPSVLKDIVSESCNGDATQGLKACQLMENYMNEMARKGVLTAETYKTLVTSGPADARKSHDSLYGILEYVLTAEKDKLTQEQKSGLMDTVNFSLLTEATLKRAFETQVVPAAMVAKGALSLCSRLKSELESAKNTVCRQEDELQRLRRAKTVTPQMTSSPQKETESSHSSFSELPVRDIAASGASNHVIDHTGSISPVAPSTEDVLMAARNKLASSVAAYNTFRPLSADREPEYAYEDDMTLDYKYDRHMRSYDNARNKTTRTATFRSSYLYPHRM</sequence>
<dbReference type="PROSITE" id="PS50097">
    <property type="entry name" value="BTB"/>
    <property type="match status" value="1"/>
</dbReference>
<dbReference type="PANTHER" id="PTHR32370">
    <property type="entry name" value="OS12G0117600 PROTEIN"/>
    <property type="match status" value="1"/>
</dbReference>
<evidence type="ECO:0000259" key="2">
    <source>
        <dbReference type="PROSITE" id="PS50097"/>
    </source>
</evidence>
<dbReference type="OrthoDB" id="624345at2759"/>
<dbReference type="InterPro" id="IPR027356">
    <property type="entry name" value="NPH3_dom"/>
</dbReference>
<dbReference type="EMBL" id="JAIWYP010000008">
    <property type="protein sequence ID" value="KAH3787137.1"/>
    <property type="molecule type" value="Genomic_DNA"/>
</dbReference>
<name>A0A9D4EVR6_DREPO</name>
<protein>
    <submittedName>
        <fullName evidence="4">Uncharacterized protein</fullName>
    </submittedName>
</protein>
<evidence type="ECO:0000313" key="5">
    <source>
        <dbReference type="Proteomes" id="UP000828390"/>
    </source>
</evidence>
<dbReference type="InterPro" id="IPR000210">
    <property type="entry name" value="BTB/POZ_dom"/>
</dbReference>
<dbReference type="Proteomes" id="UP000828390">
    <property type="component" value="Unassembled WGS sequence"/>
</dbReference>
<feature type="compositionally biased region" description="Polar residues" evidence="1">
    <location>
        <begin position="487"/>
        <end position="506"/>
    </location>
</feature>
<dbReference type="CDD" id="cd18312">
    <property type="entry name" value="BTB_POZ_NPY3-like"/>
    <property type="match status" value="1"/>
</dbReference>
<evidence type="ECO:0000259" key="3">
    <source>
        <dbReference type="PROSITE" id="PS51649"/>
    </source>
</evidence>
<reference evidence="4" key="1">
    <citation type="journal article" date="2019" name="bioRxiv">
        <title>The Genome of the Zebra Mussel, Dreissena polymorpha: A Resource for Invasive Species Research.</title>
        <authorList>
            <person name="McCartney M.A."/>
            <person name="Auch B."/>
            <person name="Kono T."/>
            <person name="Mallez S."/>
            <person name="Zhang Y."/>
            <person name="Obille A."/>
            <person name="Becker A."/>
            <person name="Abrahante J.E."/>
            <person name="Garbe J."/>
            <person name="Badalamenti J.P."/>
            <person name="Herman A."/>
            <person name="Mangelson H."/>
            <person name="Liachko I."/>
            <person name="Sullivan S."/>
            <person name="Sone E.D."/>
            <person name="Koren S."/>
            <person name="Silverstein K.A.T."/>
            <person name="Beckman K.B."/>
            <person name="Gohl D.M."/>
        </authorList>
    </citation>
    <scope>NUCLEOTIDE SEQUENCE</scope>
    <source>
        <strain evidence="4">Duluth1</strain>
        <tissue evidence="4">Whole animal</tissue>
    </source>
</reference>
<proteinExistence type="predicted"/>
<feature type="region of interest" description="Disordered" evidence="1">
    <location>
        <begin position="229"/>
        <end position="252"/>
    </location>
</feature>
<feature type="domain" description="NPH3" evidence="3">
    <location>
        <begin position="178"/>
        <end position="459"/>
    </location>
</feature>
<feature type="region of interest" description="Disordered" evidence="1">
    <location>
        <begin position="486"/>
        <end position="506"/>
    </location>
</feature>
<dbReference type="Pfam" id="PF03000">
    <property type="entry name" value="NPH3"/>
    <property type="match status" value="1"/>
</dbReference>
<dbReference type="AlphaFoldDB" id="A0A9D4EVR6"/>
<dbReference type="SMART" id="SM00225">
    <property type="entry name" value="BTB"/>
    <property type="match status" value="1"/>
</dbReference>
<evidence type="ECO:0000256" key="1">
    <source>
        <dbReference type="SAM" id="MobiDB-lite"/>
    </source>
</evidence>
<comment type="caution">
    <text evidence="4">The sequence shown here is derived from an EMBL/GenBank/DDBJ whole genome shotgun (WGS) entry which is preliminary data.</text>
</comment>
<dbReference type="SUPFAM" id="SSF54695">
    <property type="entry name" value="POZ domain"/>
    <property type="match status" value="1"/>
</dbReference>
<feature type="compositionally biased region" description="Basic and acidic residues" evidence="1">
    <location>
        <begin position="229"/>
        <end position="243"/>
    </location>
</feature>
<feature type="domain" description="BTB" evidence="2">
    <location>
        <begin position="13"/>
        <end position="80"/>
    </location>
</feature>
<accession>A0A9D4EVR6</accession>
<dbReference type="PROSITE" id="PS51649">
    <property type="entry name" value="NPH3"/>
    <property type="match status" value="1"/>
</dbReference>
<dbReference type="Gene3D" id="3.30.710.10">
    <property type="entry name" value="Potassium Channel Kv1.1, Chain A"/>
    <property type="match status" value="1"/>
</dbReference>
<organism evidence="4 5">
    <name type="scientific">Dreissena polymorpha</name>
    <name type="common">Zebra mussel</name>
    <name type="synonym">Mytilus polymorpha</name>
    <dbReference type="NCBI Taxonomy" id="45954"/>
    <lineage>
        <taxon>Eukaryota</taxon>
        <taxon>Metazoa</taxon>
        <taxon>Spiralia</taxon>
        <taxon>Lophotrochozoa</taxon>
        <taxon>Mollusca</taxon>
        <taxon>Bivalvia</taxon>
        <taxon>Autobranchia</taxon>
        <taxon>Heteroconchia</taxon>
        <taxon>Euheterodonta</taxon>
        <taxon>Imparidentia</taxon>
        <taxon>Neoheterodontei</taxon>
        <taxon>Myida</taxon>
        <taxon>Dreissenoidea</taxon>
        <taxon>Dreissenidae</taxon>
        <taxon>Dreissena</taxon>
    </lineage>
</organism>
<reference evidence="4" key="2">
    <citation type="submission" date="2020-11" db="EMBL/GenBank/DDBJ databases">
        <authorList>
            <person name="McCartney M.A."/>
            <person name="Auch B."/>
            <person name="Kono T."/>
            <person name="Mallez S."/>
            <person name="Becker A."/>
            <person name="Gohl D.M."/>
            <person name="Silverstein K.A.T."/>
            <person name="Koren S."/>
            <person name="Bechman K.B."/>
            <person name="Herman A."/>
            <person name="Abrahante J.E."/>
            <person name="Garbe J."/>
        </authorList>
    </citation>
    <scope>NUCLEOTIDE SEQUENCE</scope>
    <source>
        <strain evidence="4">Duluth1</strain>
        <tissue evidence="4">Whole animal</tissue>
    </source>
</reference>